<proteinExistence type="inferred from homology"/>
<keyword evidence="16" id="KW-1185">Reference proteome</keyword>
<evidence type="ECO:0000259" key="14">
    <source>
        <dbReference type="Pfam" id="PF08245"/>
    </source>
</evidence>
<comment type="subcellular location">
    <subcellularLocation>
        <location evidence="10 11">Cytoplasm</location>
    </subcellularLocation>
</comment>
<name>A0ABS1W3P3_9ACTN</name>
<comment type="catalytic activity">
    <reaction evidence="10 11">
        <text>D-alanyl-D-alanine + UDP-N-acetyl-alpha-D-muramoyl-L-alanyl-gamma-D-glutamyl-meso-2,6-diaminopimelate + ATP = UDP-N-acetyl-alpha-D-muramoyl-L-alanyl-gamma-D-glutamyl-meso-2,6-diaminopimeloyl-D-alanyl-D-alanine + ADP + phosphate + H(+)</text>
        <dbReference type="Rhea" id="RHEA:28374"/>
        <dbReference type="ChEBI" id="CHEBI:15378"/>
        <dbReference type="ChEBI" id="CHEBI:30616"/>
        <dbReference type="ChEBI" id="CHEBI:43474"/>
        <dbReference type="ChEBI" id="CHEBI:57822"/>
        <dbReference type="ChEBI" id="CHEBI:61386"/>
        <dbReference type="ChEBI" id="CHEBI:83905"/>
        <dbReference type="ChEBI" id="CHEBI:456216"/>
        <dbReference type="EC" id="6.3.2.10"/>
    </reaction>
</comment>
<keyword evidence="7 10" id="KW-0573">Peptidoglycan synthesis</keyword>
<evidence type="ECO:0000313" key="15">
    <source>
        <dbReference type="EMBL" id="MBL7261360.1"/>
    </source>
</evidence>
<protein>
    <recommendedName>
        <fullName evidence="10 11">UDP-N-acetylmuramoyl-tripeptide--D-alanyl-D-alanine ligase</fullName>
        <ecNumber evidence="10 11">6.3.2.10</ecNumber>
    </recommendedName>
    <alternativeName>
        <fullName evidence="10">D-alanyl-D-alanine-adding enzyme</fullName>
    </alternativeName>
</protein>
<keyword evidence="3 10" id="KW-0132">Cell division</keyword>
<evidence type="ECO:0000256" key="5">
    <source>
        <dbReference type="ARBA" id="ARBA00022840"/>
    </source>
</evidence>
<dbReference type="SUPFAM" id="SSF53244">
    <property type="entry name" value="MurD-like peptide ligases, peptide-binding domain"/>
    <property type="match status" value="1"/>
</dbReference>
<comment type="similarity">
    <text evidence="10">Belongs to the MurCDEF family. MurF subfamily.</text>
</comment>
<keyword evidence="6 10" id="KW-0133">Cell shape</keyword>
<keyword evidence="9 10" id="KW-0961">Cell wall biogenesis/degradation</keyword>
<dbReference type="SUPFAM" id="SSF53623">
    <property type="entry name" value="MurD-like peptide ligases, catalytic domain"/>
    <property type="match status" value="1"/>
</dbReference>
<dbReference type="InterPro" id="IPR013221">
    <property type="entry name" value="Mur_ligase_cen"/>
</dbReference>
<evidence type="ECO:0000313" key="16">
    <source>
        <dbReference type="Proteomes" id="UP000598996"/>
    </source>
</evidence>
<feature type="domain" description="Mur ligase central" evidence="14">
    <location>
        <begin position="104"/>
        <end position="291"/>
    </location>
</feature>
<evidence type="ECO:0000259" key="13">
    <source>
        <dbReference type="Pfam" id="PF02875"/>
    </source>
</evidence>
<dbReference type="InterPro" id="IPR036615">
    <property type="entry name" value="Mur_ligase_C_dom_sf"/>
</dbReference>
<feature type="domain" description="Mur ligase N-terminal catalytic" evidence="12">
    <location>
        <begin position="27"/>
        <end position="97"/>
    </location>
</feature>
<dbReference type="Proteomes" id="UP000598996">
    <property type="component" value="Unassembled WGS sequence"/>
</dbReference>
<evidence type="ECO:0000256" key="8">
    <source>
        <dbReference type="ARBA" id="ARBA00023306"/>
    </source>
</evidence>
<evidence type="ECO:0000256" key="6">
    <source>
        <dbReference type="ARBA" id="ARBA00022960"/>
    </source>
</evidence>
<evidence type="ECO:0000259" key="12">
    <source>
        <dbReference type="Pfam" id="PF01225"/>
    </source>
</evidence>
<feature type="domain" description="Mur ligase C-terminal" evidence="13">
    <location>
        <begin position="314"/>
        <end position="438"/>
    </location>
</feature>
<dbReference type="PANTHER" id="PTHR43024">
    <property type="entry name" value="UDP-N-ACETYLMURAMOYL-TRIPEPTIDE--D-ALANYL-D-ALANINE LIGASE"/>
    <property type="match status" value="1"/>
</dbReference>
<dbReference type="InterPro" id="IPR035911">
    <property type="entry name" value="MurE/MurF_N"/>
</dbReference>
<dbReference type="HAMAP" id="MF_02019">
    <property type="entry name" value="MurF"/>
    <property type="match status" value="1"/>
</dbReference>
<keyword evidence="5 10" id="KW-0067">ATP-binding</keyword>
<dbReference type="InterPro" id="IPR005863">
    <property type="entry name" value="UDP-N-AcMur_synth"/>
</dbReference>
<evidence type="ECO:0000256" key="11">
    <source>
        <dbReference type="RuleBase" id="RU004136"/>
    </source>
</evidence>
<dbReference type="Gene3D" id="3.40.1190.10">
    <property type="entry name" value="Mur-like, catalytic domain"/>
    <property type="match status" value="1"/>
</dbReference>
<evidence type="ECO:0000256" key="3">
    <source>
        <dbReference type="ARBA" id="ARBA00022618"/>
    </source>
</evidence>
<dbReference type="Pfam" id="PF01225">
    <property type="entry name" value="Mur_ligase"/>
    <property type="match status" value="1"/>
</dbReference>
<dbReference type="InterPro" id="IPR000713">
    <property type="entry name" value="Mur_ligase_N"/>
</dbReference>
<dbReference type="InterPro" id="IPR051046">
    <property type="entry name" value="MurCDEF_CellWall_CoF430Synth"/>
</dbReference>
<evidence type="ECO:0000256" key="2">
    <source>
        <dbReference type="ARBA" id="ARBA00022598"/>
    </source>
</evidence>
<dbReference type="GO" id="GO:0016874">
    <property type="term" value="F:ligase activity"/>
    <property type="evidence" value="ECO:0007669"/>
    <property type="project" value="UniProtKB-KW"/>
</dbReference>
<keyword evidence="8 10" id="KW-0131">Cell cycle</keyword>
<comment type="function">
    <text evidence="10 11">Involved in cell wall formation. Catalyzes the final step in the synthesis of UDP-N-acetylmuramoyl-pentapeptide, the precursor of murein.</text>
</comment>
<keyword evidence="1 10" id="KW-0963">Cytoplasm</keyword>
<feature type="binding site" evidence="10">
    <location>
        <begin position="106"/>
        <end position="112"/>
    </location>
    <ligand>
        <name>ATP</name>
        <dbReference type="ChEBI" id="CHEBI:30616"/>
    </ligand>
</feature>
<dbReference type="Gene3D" id="3.90.190.20">
    <property type="entry name" value="Mur ligase, C-terminal domain"/>
    <property type="match status" value="1"/>
</dbReference>
<dbReference type="InterPro" id="IPR036565">
    <property type="entry name" value="Mur-like_cat_sf"/>
</dbReference>
<dbReference type="Pfam" id="PF02875">
    <property type="entry name" value="Mur_ligase_C"/>
    <property type="match status" value="1"/>
</dbReference>
<dbReference type="Pfam" id="PF08245">
    <property type="entry name" value="Mur_ligase_M"/>
    <property type="match status" value="1"/>
</dbReference>
<evidence type="ECO:0000256" key="9">
    <source>
        <dbReference type="ARBA" id="ARBA00023316"/>
    </source>
</evidence>
<dbReference type="InterPro" id="IPR004101">
    <property type="entry name" value="Mur_ligase_C"/>
</dbReference>
<evidence type="ECO:0000256" key="4">
    <source>
        <dbReference type="ARBA" id="ARBA00022741"/>
    </source>
</evidence>
<dbReference type="PANTHER" id="PTHR43024:SF1">
    <property type="entry name" value="UDP-N-ACETYLMURAMOYL-TRIPEPTIDE--D-ALANYL-D-ALANINE LIGASE"/>
    <property type="match status" value="1"/>
</dbReference>
<dbReference type="Gene3D" id="3.40.1390.10">
    <property type="entry name" value="MurE/MurF, N-terminal domain"/>
    <property type="match status" value="1"/>
</dbReference>
<keyword evidence="2 10" id="KW-0436">Ligase</keyword>
<dbReference type="NCBIfam" id="TIGR01143">
    <property type="entry name" value="murF"/>
    <property type="match status" value="1"/>
</dbReference>
<dbReference type="SUPFAM" id="SSF63418">
    <property type="entry name" value="MurE/MurF N-terminal domain"/>
    <property type="match status" value="1"/>
</dbReference>
<keyword evidence="4 10" id="KW-0547">Nucleotide-binding</keyword>
<evidence type="ECO:0000256" key="7">
    <source>
        <dbReference type="ARBA" id="ARBA00022984"/>
    </source>
</evidence>
<reference evidence="15 16" key="1">
    <citation type="submission" date="2021-01" db="EMBL/GenBank/DDBJ databases">
        <title>Actinoplanes sp. nov. LDG1-01 isolated from lichen.</title>
        <authorList>
            <person name="Saeng-In P."/>
            <person name="Phongsopitanun W."/>
            <person name="Kanchanasin P."/>
            <person name="Yuki M."/>
            <person name="Kudo T."/>
            <person name="Ohkuma M."/>
            <person name="Tanasupawat S."/>
        </authorList>
    </citation>
    <scope>NUCLEOTIDE SEQUENCE [LARGE SCALE GENOMIC DNA]</scope>
    <source>
        <strain evidence="15 16">LDG1-01</strain>
    </source>
</reference>
<dbReference type="EC" id="6.3.2.10" evidence="10 11"/>
<sequence length="456" mass="46559">MTLAELAADVSGTLHDGSSDTLVTGLVTFDSRHVELGSLFVALAGARVDGHDFADQAIEAGAVAVLAARPLGVPAIVVSDVQAAYGRLAKALVRRLPGLGVVGITGSVGKTTTKDLVGQVLSQFGPTTAPPGNRNSEVGMPENVSRLTPDARFLVLEMGARHVGDIAYLTSVVRPQVGVVLSVGTAHLGEFGSREAIAQAKGELVESLPADGTAVLNADDPMVAAMAARTVARVVTFGRSPQATVRAEDVSVDAAGRPAFTLVTPHGTARVSLRLHGEHLVSNALATAAAALHFTDDLPLVAQALNDAEPVSQGRMQVSENPAGVTVINDAYNASPVSVIAALKSLQTIAAGRRMVVVLGQMNELGDTSADDHIEVGRAVGKLRPALLITVGNEDAVRLGAATAEAGVAVVHAADKDAAAELVAQHVRPGEVVLFKASNAVGLMPVADDLAAGVSR</sequence>
<comment type="caution">
    <text evidence="15">The sequence shown here is derived from an EMBL/GenBank/DDBJ whole genome shotgun (WGS) entry which is preliminary data.</text>
</comment>
<comment type="pathway">
    <text evidence="10 11">Cell wall biogenesis; peptidoglycan biosynthesis.</text>
</comment>
<evidence type="ECO:0000256" key="1">
    <source>
        <dbReference type="ARBA" id="ARBA00022490"/>
    </source>
</evidence>
<gene>
    <name evidence="10" type="primary">murF</name>
    <name evidence="15" type="ORF">JKJ07_44450</name>
</gene>
<dbReference type="EMBL" id="JAENHO010000018">
    <property type="protein sequence ID" value="MBL7261360.1"/>
    <property type="molecule type" value="Genomic_DNA"/>
</dbReference>
<accession>A0ABS1W3P3</accession>
<evidence type="ECO:0000256" key="10">
    <source>
        <dbReference type="HAMAP-Rule" id="MF_02019"/>
    </source>
</evidence>
<organism evidence="15 16">
    <name type="scientific">Paractinoplanes lichenicola</name>
    <dbReference type="NCBI Taxonomy" id="2802976"/>
    <lineage>
        <taxon>Bacteria</taxon>
        <taxon>Bacillati</taxon>
        <taxon>Actinomycetota</taxon>
        <taxon>Actinomycetes</taxon>
        <taxon>Micromonosporales</taxon>
        <taxon>Micromonosporaceae</taxon>
        <taxon>Paractinoplanes</taxon>
    </lineage>
</organism>